<evidence type="ECO:0000313" key="1">
    <source>
        <dbReference type="EMBL" id="KAF6210222.1"/>
    </source>
</evidence>
<accession>A0A6A4JQZ6</accession>
<dbReference type="EMBL" id="WIXP02000005">
    <property type="protein sequence ID" value="KAF6210222.1"/>
    <property type="molecule type" value="Genomic_DNA"/>
</dbReference>
<gene>
    <name evidence="1" type="ORF">GE061_013325</name>
</gene>
<keyword evidence="2" id="KW-1185">Reference proteome</keyword>
<protein>
    <submittedName>
        <fullName evidence="1">Uncharacterized protein</fullName>
    </submittedName>
</protein>
<dbReference type="PANTHER" id="PTHR33960:SF1">
    <property type="entry name" value="SIMILAR TO KIAA0825 PROTEIN"/>
    <property type="match status" value="1"/>
</dbReference>
<name>A0A6A4JQZ6_APOLU</name>
<dbReference type="AlphaFoldDB" id="A0A6A4JQZ6"/>
<proteinExistence type="predicted"/>
<comment type="caution">
    <text evidence="1">The sequence shown here is derived from an EMBL/GenBank/DDBJ whole genome shotgun (WGS) entry which is preliminary data.</text>
</comment>
<reference evidence="1" key="1">
    <citation type="journal article" date="2021" name="Mol. Ecol. Resour.">
        <title>Apolygus lucorum genome provides insights into omnivorousness and mesophyll feeding.</title>
        <authorList>
            <person name="Liu Y."/>
            <person name="Liu H."/>
            <person name="Wang H."/>
            <person name="Huang T."/>
            <person name="Liu B."/>
            <person name="Yang B."/>
            <person name="Yin L."/>
            <person name="Li B."/>
            <person name="Zhang Y."/>
            <person name="Zhang S."/>
            <person name="Jiang F."/>
            <person name="Zhang X."/>
            <person name="Ren Y."/>
            <person name="Wang B."/>
            <person name="Wang S."/>
            <person name="Lu Y."/>
            <person name="Wu K."/>
            <person name="Fan W."/>
            <person name="Wang G."/>
        </authorList>
    </citation>
    <scope>NUCLEOTIDE SEQUENCE</scope>
    <source>
        <strain evidence="1">12Hb</strain>
    </source>
</reference>
<dbReference type="Pfam" id="PF14906">
    <property type="entry name" value="DUF4495"/>
    <property type="match status" value="1"/>
</dbReference>
<dbReference type="InterPro" id="IPR027993">
    <property type="entry name" value="DUF4495"/>
</dbReference>
<organism evidence="1 2">
    <name type="scientific">Apolygus lucorum</name>
    <name type="common">Small green plant bug</name>
    <name type="synonym">Lygocoris lucorum</name>
    <dbReference type="NCBI Taxonomy" id="248454"/>
    <lineage>
        <taxon>Eukaryota</taxon>
        <taxon>Metazoa</taxon>
        <taxon>Ecdysozoa</taxon>
        <taxon>Arthropoda</taxon>
        <taxon>Hexapoda</taxon>
        <taxon>Insecta</taxon>
        <taxon>Pterygota</taxon>
        <taxon>Neoptera</taxon>
        <taxon>Paraneoptera</taxon>
        <taxon>Hemiptera</taxon>
        <taxon>Heteroptera</taxon>
        <taxon>Panheteroptera</taxon>
        <taxon>Cimicomorpha</taxon>
        <taxon>Miridae</taxon>
        <taxon>Mirini</taxon>
        <taxon>Apolygus</taxon>
    </lineage>
</organism>
<dbReference type="PANTHER" id="PTHR33960">
    <property type="entry name" value="SIMILAR TO KIAA0825 PROTEIN"/>
    <property type="match status" value="1"/>
</dbReference>
<dbReference type="Proteomes" id="UP000466442">
    <property type="component" value="Linkage Group LG5"/>
</dbReference>
<evidence type="ECO:0000313" key="2">
    <source>
        <dbReference type="Proteomes" id="UP000466442"/>
    </source>
</evidence>
<sequence length="749" mass="84164">MEVMEEGNLLDRVGILLQRDSGYYEEHQSVLQESICNGIAGGVLDFPHHASFASVKMVNWWEQYFISIFGIPSGLIHGMDAGETENAGGSPDEFVTTISSCCVQLMAHLHNLSQEALDHADLQVLTSTLGAAALVGNTLWIYNHSKKLPVGNNFSALVKEYQGMREALAERVLDLHCRLISLYVLQDADCLNWEDNQPFFESERGSFVVQMWWLYMQGTRQDLWDTLPPKTAQRVFAGMLNESLTIFLARYSQAVISQARLPLIPNDICNILRCVANLLPALSSCAKELTGEKIGSQVVSQLHDKCNFLLTTLLFRGAPLSTLHKIFFRGLETVECFKPVPKDDVSPWFAFVNDNIDYGTKSIFELTPTSAINLELNTLKSQPNMSWSLLLKLLMMRDCWVAVRLIKHSFDHPSYCGTEDPESKCSGFMCNGDCYIPRSSVEQAIVHVMVSVGCEKDLRNTLIHILERRDISWAGCLDRRQVWNQRRPGWLEALVSPLLDFLNPVVKIINKAVSEKATVAQLTDLSIALLVESSDCLPSGMGQVTSLLQSILPADCDPMGGSILAQLLFTALYSRLIETPVAEAICYIQDSQLTELLAKLGEVKETPRPVYNLECSQQICELLVSRLLLTRSGRLSLKVLFDFITKDNWILTAIGQPIPHPNSDTLLYTMFHIGNHPFDEVLQGIWNPDWDALLNYPLGISPKFAWEQISSRLPREDRDAISKHDRHVIDKLIQIFDEALREESSDDSQ</sequence>
<dbReference type="OrthoDB" id="10007406at2759"/>